<dbReference type="EMBL" id="KD120583">
    <property type="protein sequence ID" value="EMS59465.1"/>
    <property type="molecule type" value="Genomic_DNA"/>
</dbReference>
<feature type="compositionally biased region" description="Polar residues" evidence="1">
    <location>
        <begin position="151"/>
        <end position="162"/>
    </location>
</feature>
<feature type="region of interest" description="Disordered" evidence="1">
    <location>
        <begin position="77"/>
        <end position="162"/>
    </location>
</feature>
<dbReference type="AlphaFoldDB" id="M8A486"/>
<gene>
    <name evidence="2" type="ORF">TRIUR3_17964</name>
</gene>
<name>M8A486_TRIUA</name>
<feature type="compositionally biased region" description="Basic and acidic residues" evidence="1">
    <location>
        <begin position="84"/>
        <end position="98"/>
    </location>
</feature>
<proteinExistence type="predicted"/>
<sequence>MASPASPSPAGPHLLLYSPLSDEISLLCCIARQPFPSRSFDDPLSLQTKEMDHRDGGGRRRITPGELQLVDRRVATGHTGSCNRRTEELQRVGEEEGMGRSGKGRASAATVDGDGTSRAHPMQRRGRGAAKSPSFSSQIHVLREKDDEEQAPSNDYGSQSDG</sequence>
<evidence type="ECO:0000256" key="1">
    <source>
        <dbReference type="SAM" id="MobiDB-lite"/>
    </source>
</evidence>
<reference evidence="2" key="1">
    <citation type="journal article" date="2013" name="Nature">
        <title>Draft genome of the wheat A-genome progenitor Triticum urartu.</title>
        <authorList>
            <person name="Ling H.Q."/>
            <person name="Zhao S."/>
            <person name="Liu D."/>
            <person name="Wang J."/>
            <person name="Sun H."/>
            <person name="Zhang C."/>
            <person name="Fan H."/>
            <person name="Li D."/>
            <person name="Dong L."/>
            <person name="Tao Y."/>
            <person name="Gao C."/>
            <person name="Wu H."/>
            <person name="Li Y."/>
            <person name="Cui Y."/>
            <person name="Guo X."/>
            <person name="Zheng S."/>
            <person name="Wang B."/>
            <person name="Yu K."/>
            <person name="Liang Q."/>
            <person name="Yang W."/>
            <person name="Lou X."/>
            <person name="Chen J."/>
            <person name="Feng M."/>
            <person name="Jian J."/>
            <person name="Zhang X."/>
            <person name="Luo G."/>
            <person name="Jiang Y."/>
            <person name="Liu J."/>
            <person name="Wang Z."/>
            <person name="Sha Y."/>
            <person name="Zhang B."/>
            <person name="Wu H."/>
            <person name="Tang D."/>
            <person name="Shen Q."/>
            <person name="Xue P."/>
            <person name="Zou S."/>
            <person name="Wang X."/>
            <person name="Liu X."/>
            <person name="Wang F."/>
            <person name="Yang Y."/>
            <person name="An X."/>
            <person name="Dong Z."/>
            <person name="Zhang K."/>
            <person name="Zhang X."/>
            <person name="Luo M.C."/>
            <person name="Dvorak J."/>
            <person name="Tong Y."/>
            <person name="Wang J."/>
            <person name="Yang H."/>
            <person name="Li Z."/>
            <person name="Wang D."/>
            <person name="Zhang A."/>
            <person name="Wang J."/>
        </authorList>
    </citation>
    <scope>NUCLEOTIDE SEQUENCE</scope>
</reference>
<protein>
    <submittedName>
        <fullName evidence="2">Uncharacterized protein</fullName>
    </submittedName>
</protein>
<evidence type="ECO:0000313" key="2">
    <source>
        <dbReference type="EMBL" id="EMS59465.1"/>
    </source>
</evidence>
<accession>M8A486</accession>
<feature type="compositionally biased region" description="Basic and acidic residues" evidence="1">
    <location>
        <begin position="49"/>
        <end position="58"/>
    </location>
</feature>
<feature type="region of interest" description="Disordered" evidence="1">
    <location>
        <begin position="39"/>
        <end position="62"/>
    </location>
</feature>
<organism evidence="2">
    <name type="scientific">Triticum urartu</name>
    <name type="common">Red wild einkorn</name>
    <name type="synonym">Crithodium urartu</name>
    <dbReference type="NCBI Taxonomy" id="4572"/>
    <lineage>
        <taxon>Eukaryota</taxon>
        <taxon>Viridiplantae</taxon>
        <taxon>Streptophyta</taxon>
        <taxon>Embryophyta</taxon>
        <taxon>Tracheophyta</taxon>
        <taxon>Spermatophyta</taxon>
        <taxon>Magnoliopsida</taxon>
        <taxon>Liliopsida</taxon>
        <taxon>Poales</taxon>
        <taxon>Poaceae</taxon>
        <taxon>BOP clade</taxon>
        <taxon>Pooideae</taxon>
        <taxon>Triticodae</taxon>
        <taxon>Triticeae</taxon>
        <taxon>Triticinae</taxon>
        <taxon>Triticum</taxon>
    </lineage>
</organism>